<protein>
    <submittedName>
        <fullName evidence="2">Uncharacterized protein</fullName>
    </submittedName>
</protein>
<feature type="compositionally biased region" description="Low complexity" evidence="1">
    <location>
        <begin position="1"/>
        <end position="26"/>
    </location>
</feature>
<proteinExistence type="predicted"/>
<evidence type="ECO:0000313" key="2">
    <source>
        <dbReference type="EMBL" id="EMS61899.1"/>
    </source>
</evidence>
<dbReference type="AlphaFoldDB" id="M8ALZ8"/>
<feature type="region of interest" description="Disordered" evidence="1">
    <location>
        <begin position="1"/>
        <end position="45"/>
    </location>
</feature>
<evidence type="ECO:0000256" key="1">
    <source>
        <dbReference type="SAM" id="MobiDB-lite"/>
    </source>
</evidence>
<sequence length="350" mass="39406">MEPPLLRLEPPRASSASSPPSPSSSLPHRKPLLSPPPRKPASDLEEEEIRASRRWLDRCKLLTFSLWCMYLLFIAFEGEDNKIKRALGREGSSMQRQVKCTDLDDKRPVHLTRYINVTSKAESLLEDSFFYQKESNLFFSQAGSSHNLLVVALAELCYKFWCALYIIDTVYVIFLDFSFNQLTFNCSLIDAHACSVTIEVLLLQSWGKNCSAIKFRPSTQHQGRDDEAMPLSGYSYNSIEDAMDVATARVMKYMETMCAKDKEKEIKEQALKIRELSKDFADQVKSTSSEIHRPAKGSVCSANSISGRELDKAAIDIHNAIAHLGQLSENSMQCILSENGRLALGLHRGL</sequence>
<accession>M8ALZ8</accession>
<name>M8ALZ8_TRIUA</name>
<organism evidence="2">
    <name type="scientific">Triticum urartu</name>
    <name type="common">Red wild einkorn</name>
    <name type="synonym">Crithodium urartu</name>
    <dbReference type="NCBI Taxonomy" id="4572"/>
    <lineage>
        <taxon>Eukaryota</taxon>
        <taxon>Viridiplantae</taxon>
        <taxon>Streptophyta</taxon>
        <taxon>Embryophyta</taxon>
        <taxon>Tracheophyta</taxon>
        <taxon>Spermatophyta</taxon>
        <taxon>Magnoliopsida</taxon>
        <taxon>Liliopsida</taxon>
        <taxon>Poales</taxon>
        <taxon>Poaceae</taxon>
        <taxon>BOP clade</taxon>
        <taxon>Pooideae</taxon>
        <taxon>Triticodae</taxon>
        <taxon>Triticeae</taxon>
        <taxon>Triticinae</taxon>
        <taxon>Triticum</taxon>
    </lineage>
</organism>
<gene>
    <name evidence="2" type="ORF">TRIUR3_33392</name>
</gene>
<reference evidence="2" key="1">
    <citation type="journal article" date="2013" name="Nature">
        <title>Draft genome of the wheat A-genome progenitor Triticum urartu.</title>
        <authorList>
            <person name="Ling H.Q."/>
            <person name="Zhao S."/>
            <person name="Liu D."/>
            <person name="Wang J."/>
            <person name="Sun H."/>
            <person name="Zhang C."/>
            <person name="Fan H."/>
            <person name="Li D."/>
            <person name="Dong L."/>
            <person name="Tao Y."/>
            <person name="Gao C."/>
            <person name="Wu H."/>
            <person name="Li Y."/>
            <person name="Cui Y."/>
            <person name="Guo X."/>
            <person name="Zheng S."/>
            <person name="Wang B."/>
            <person name="Yu K."/>
            <person name="Liang Q."/>
            <person name="Yang W."/>
            <person name="Lou X."/>
            <person name="Chen J."/>
            <person name="Feng M."/>
            <person name="Jian J."/>
            <person name="Zhang X."/>
            <person name="Luo G."/>
            <person name="Jiang Y."/>
            <person name="Liu J."/>
            <person name="Wang Z."/>
            <person name="Sha Y."/>
            <person name="Zhang B."/>
            <person name="Wu H."/>
            <person name="Tang D."/>
            <person name="Shen Q."/>
            <person name="Xue P."/>
            <person name="Zou S."/>
            <person name="Wang X."/>
            <person name="Liu X."/>
            <person name="Wang F."/>
            <person name="Yang Y."/>
            <person name="An X."/>
            <person name="Dong Z."/>
            <person name="Zhang K."/>
            <person name="Zhang X."/>
            <person name="Luo M.C."/>
            <person name="Dvorak J."/>
            <person name="Tong Y."/>
            <person name="Wang J."/>
            <person name="Yang H."/>
            <person name="Li Z."/>
            <person name="Wang D."/>
            <person name="Zhang A."/>
            <person name="Wang J."/>
        </authorList>
    </citation>
    <scope>NUCLEOTIDE SEQUENCE</scope>
</reference>
<dbReference type="EMBL" id="KD088824">
    <property type="protein sequence ID" value="EMS61899.1"/>
    <property type="molecule type" value="Genomic_DNA"/>
</dbReference>